<dbReference type="RefSeq" id="WP_073011002.1">
    <property type="nucleotide sequence ID" value="NZ_FQZO01000008.1"/>
</dbReference>
<gene>
    <name evidence="1" type="ORF">SAMN05444401_4000</name>
</gene>
<evidence type="ECO:0000313" key="2">
    <source>
        <dbReference type="Proteomes" id="UP000184080"/>
    </source>
</evidence>
<dbReference type="OrthoDB" id="8246499at2"/>
<organism evidence="1 2">
    <name type="scientific">Clostridium amylolyticum</name>
    <dbReference type="NCBI Taxonomy" id="1121298"/>
    <lineage>
        <taxon>Bacteria</taxon>
        <taxon>Bacillati</taxon>
        <taxon>Bacillota</taxon>
        <taxon>Clostridia</taxon>
        <taxon>Eubacteriales</taxon>
        <taxon>Clostridiaceae</taxon>
        <taxon>Clostridium</taxon>
    </lineage>
</organism>
<dbReference type="AlphaFoldDB" id="A0A1M6MGR9"/>
<reference evidence="1 2" key="1">
    <citation type="submission" date="2016-11" db="EMBL/GenBank/DDBJ databases">
        <authorList>
            <person name="Jaros S."/>
            <person name="Januszkiewicz K."/>
            <person name="Wedrychowicz H."/>
        </authorList>
    </citation>
    <scope>NUCLEOTIDE SEQUENCE [LARGE SCALE GENOMIC DNA]</scope>
    <source>
        <strain evidence="1 2">DSM 21864</strain>
    </source>
</reference>
<dbReference type="EMBL" id="FQZO01000008">
    <property type="protein sequence ID" value="SHJ82655.1"/>
    <property type="molecule type" value="Genomic_DNA"/>
</dbReference>
<evidence type="ECO:0000313" key="1">
    <source>
        <dbReference type="EMBL" id="SHJ82655.1"/>
    </source>
</evidence>
<keyword evidence="2" id="KW-1185">Reference proteome</keyword>
<protein>
    <recommendedName>
        <fullName evidence="3">Helicase</fullName>
    </recommendedName>
</protein>
<sequence>MSIENEKIYPDCPTIVRRVEIGGLTKSQLIQKFQEHSILMNEYSKSLFADDNFTTSDLTCSLKTVELTVYDLGFLEGATTDQIFKRASEVGLDMCPLELGPHLRLQYLDQPEGYLGKPSLEHQAPYGSITIASEILTEDEDFPKGFYLRRIDGVLWLRGYVAGPEHVWKPDDHFIFLSNK</sequence>
<proteinExistence type="predicted"/>
<dbReference type="Proteomes" id="UP000184080">
    <property type="component" value="Unassembled WGS sequence"/>
</dbReference>
<accession>A0A1M6MGR9</accession>
<evidence type="ECO:0008006" key="3">
    <source>
        <dbReference type="Google" id="ProtNLM"/>
    </source>
</evidence>
<name>A0A1M6MGR9_9CLOT</name>
<dbReference type="STRING" id="1121298.SAMN05444401_4000"/>